<evidence type="ECO:0000313" key="2">
    <source>
        <dbReference type="EMBL" id="MCC3804103.1"/>
    </source>
</evidence>
<feature type="domain" description="PARP alpha-helical" evidence="1">
    <location>
        <begin position="1"/>
        <end position="59"/>
    </location>
</feature>
<protein>
    <recommendedName>
        <fullName evidence="1">PARP alpha-helical domain-containing protein</fullName>
    </recommendedName>
</protein>
<sequence>MPLGTLNKNNFDEALEDLRKMADAKKRLLALGVEPQIWIKTQELTHEQVQLLYHLMKVD</sequence>
<evidence type="ECO:0000259" key="1">
    <source>
        <dbReference type="PROSITE" id="PS51060"/>
    </source>
</evidence>
<dbReference type="Proteomes" id="UP000726777">
    <property type="component" value="Unassembled WGS sequence"/>
</dbReference>
<reference evidence="2" key="1">
    <citation type="submission" date="2020-09" db="EMBL/GenBank/DDBJ databases">
        <title>Genome sequence of Vibrio parahaemolyticus isolates.</title>
        <authorList>
            <person name="Hammerl J.A."/>
            <person name="Strauch E."/>
        </authorList>
    </citation>
    <scope>NUCLEOTIDE SEQUENCE</scope>
    <source>
        <strain evidence="2">17-VB00146</strain>
    </source>
</reference>
<evidence type="ECO:0000313" key="3">
    <source>
        <dbReference type="Proteomes" id="UP000726777"/>
    </source>
</evidence>
<dbReference type="InterPro" id="IPR004102">
    <property type="entry name" value="Poly(ADP-ribose)pol_reg_dom"/>
</dbReference>
<dbReference type="GO" id="GO:0003950">
    <property type="term" value="F:NAD+ poly-ADP-ribosyltransferase activity"/>
    <property type="evidence" value="ECO:0007669"/>
    <property type="project" value="InterPro"/>
</dbReference>
<dbReference type="RefSeq" id="WP_228085767.1">
    <property type="nucleotide sequence ID" value="NZ_JACVHL010000003.1"/>
</dbReference>
<dbReference type="PROSITE" id="PS51060">
    <property type="entry name" value="PARP_ALPHA_HD"/>
    <property type="match status" value="1"/>
</dbReference>
<proteinExistence type="predicted"/>
<organism evidence="2 3">
    <name type="scientific">Vibrio parahaemolyticus</name>
    <dbReference type="NCBI Taxonomy" id="670"/>
    <lineage>
        <taxon>Bacteria</taxon>
        <taxon>Pseudomonadati</taxon>
        <taxon>Pseudomonadota</taxon>
        <taxon>Gammaproteobacteria</taxon>
        <taxon>Vibrionales</taxon>
        <taxon>Vibrionaceae</taxon>
        <taxon>Vibrio</taxon>
    </lineage>
</organism>
<dbReference type="EMBL" id="JACVHL010000003">
    <property type="protein sequence ID" value="MCC3804103.1"/>
    <property type="molecule type" value="Genomic_DNA"/>
</dbReference>
<name>A0A9Q3YHR2_VIBPH</name>
<gene>
    <name evidence="2" type="ORF">IB292_03525</name>
</gene>
<dbReference type="AlphaFoldDB" id="A0A9Q3YHR2"/>
<accession>A0A9Q3YHR2</accession>
<comment type="caution">
    <text evidence="2">The sequence shown here is derived from an EMBL/GenBank/DDBJ whole genome shotgun (WGS) entry which is preliminary data.</text>
</comment>